<evidence type="ECO:0000313" key="9">
    <source>
        <dbReference type="Proteomes" id="UP001161017"/>
    </source>
</evidence>
<keyword evidence="3" id="KW-0508">mRNA splicing</keyword>
<gene>
    <name evidence="8" type="primary">prp3</name>
    <name evidence="8" type="ORF">OHK93_006717</name>
</gene>
<dbReference type="Pfam" id="PF08572">
    <property type="entry name" value="PRP3"/>
    <property type="match status" value="1"/>
</dbReference>
<dbReference type="GO" id="GO:0046540">
    <property type="term" value="C:U4/U6 x U5 tri-snRNP complex"/>
    <property type="evidence" value="ECO:0007669"/>
    <property type="project" value="InterPro"/>
</dbReference>
<organism evidence="8 9">
    <name type="scientific">Ramalina farinacea</name>
    <dbReference type="NCBI Taxonomy" id="258253"/>
    <lineage>
        <taxon>Eukaryota</taxon>
        <taxon>Fungi</taxon>
        <taxon>Dikarya</taxon>
        <taxon>Ascomycota</taxon>
        <taxon>Pezizomycotina</taxon>
        <taxon>Lecanoromycetes</taxon>
        <taxon>OSLEUM clade</taxon>
        <taxon>Lecanoromycetidae</taxon>
        <taxon>Lecanorales</taxon>
        <taxon>Lecanorineae</taxon>
        <taxon>Ramalinaceae</taxon>
        <taxon>Ramalina</taxon>
    </lineage>
</organism>
<keyword evidence="9" id="KW-1185">Reference proteome</keyword>
<evidence type="ECO:0000256" key="2">
    <source>
        <dbReference type="ARBA" id="ARBA00022664"/>
    </source>
</evidence>
<feature type="compositionally biased region" description="Low complexity" evidence="5">
    <location>
        <begin position="51"/>
        <end position="68"/>
    </location>
</feature>
<evidence type="ECO:0000259" key="7">
    <source>
        <dbReference type="Pfam" id="PF08572"/>
    </source>
</evidence>
<accession>A0AA43QKK0</accession>
<dbReference type="Proteomes" id="UP001161017">
    <property type="component" value="Unassembled WGS sequence"/>
</dbReference>
<dbReference type="CDD" id="cd24162">
    <property type="entry name" value="Prp3_C"/>
    <property type="match status" value="1"/>
</dbReference>
<evidence type="ECO:0000256" key="4">
    <source>
        <dbReference type="ARBA" id="ARBA00023242"/>
    </source>
</evidence>
<feature type="domain" description="Small nuclear ribonucleoprotein Prp3 C-terminal" evidence="6">
    <location>
        <begin position="433"/>
        <end position="574"/>
    </location>
</feature>
<feature type="region of interest" description="Disordered" evidence="5">
    <location>
        <begin position="148"/>
        <end position="183"/>
    </location>
</feature>
<sequence>MAEAQTANGVKRPHPPDGSQQDDQKRIRSNTGSPSVPANGVPSSKPDISKAVAEARARAQNAANRRNATQTPGINGAAHSPSPGPDAPSGRPMSKIEEMKARVAALTSKSKAAAQPALSPFSPPPFDDAFSRQRGGLSAALHPSLLDAGKDAASKNASQPRYPAASKPTTKAPGKGKKQLDLTGPNIEEFRQNNPYFDSSLGGQTATLKTRNPKQLKFNEKGKYIQQAASMRRLEALEAMRKRIAASSKKALIEEDVAEKKFIIEAPPEIEWWDEGLVANTDKGYEDITTPNGLKIDSSDSIITRLIQHPALILPPADRLIPAPKPMYLTTQEQKKIRRQRRMANLKETQAKIRLGLQEPPPDKVKLGNLMRVLGTEAVKDPTAVEAQVTRQIAERKQGHEQMNEERKLNKDEKHEKLETKQAADVAKGIYLSVYKIDSLANGRHRFKVGKNCEQLGGTGLCIYSPKFCLVLVEFGQHGARAYKKLMLNRIDWTENSPAPVREGNKEAQVAFLAAEDEKTGQVKDLSGNKCQLLFEGQEKDQMFRKWATKVCETEKEAMDALARTKMDTFWTMAKGMP</sequence>
<dbReference type="EMBL" id="JAPUFD010000005">
    <property type="protein sequence ID" value="MDI1487447.1"/>
    <property type="molecule type" value="Genomic_DNA"/>
</dbReference>
<evidence type="ECO:0000313" key="8">
    <source>
        <dbReference type="EMBL" id="MDI1487447.1"/>
    </source>
</evidence>
<dbReference type="InterPro" id="IPR027104">
    <property type="entry name" value="Prp3"/>
</dbReference>
<evidence type="ECO:0000259" key="6">
    <source>
        <dbReference type="Pfam" id="PF06544"/>
    </source>
</evidence>
<dbReference type="PANTHER" id="PTHR14212:SF0">
    <property type="entry name" value="U4_U6 SMALL NUCLEAR RIBONUCLEOPROTEIN PRP3"/>
    <property type="match status" value="1"/>
</dbReference>
<protein>
    <submittedName>
        <fullName evidence="8">U4/U5/U6 small nuclear ribonucleoprotein prp3</fullName>
    </submittedName>
</protein>
<feature type="region of interest" description="Disordered" evidence="5">
    <location>
        <begin position="394"/>
        <end position="416"/>
    </location>
</feature>
<evidence type="ECO:0000256" key="5">
    <source>
        <dbReference type="SAM" id="MobiDB-lite"/>
    </source>
</evidence>
<feature type="region of interest" description="Disordered" evidence="5">
    <location>
        <begin position="1"/>
        <end position="135"/>
    </location>
</feature>
<feature type="domain" description="Pre-mRNA-splicing factor 3" evidence="7">
    <location>
        <begin position="194"/>
        <end position="410"/>
    </location>
</feature>
<dbReference type="PANTHER" id="PTHR14212">
    <property type="entry name" value="U4/U6-ASSOCIATED RNA SPLICING FACTOR-RELATED"/>
    <property type="match status" value="1"/>
</dbReference>
<keyword evidence="2" id="KW-0507">mRNA processing</keyword>
<name>A0AA43QKK0_9LECA</name>
<keyword evidence="8" id="KW-0687">Ribonucleoprotein</keyword>
<evidence type="ECO:0000256" key="3">
    <source>
        <dbReference type="ARBA" id="ARBA00023187"/>
    </source>
</evidence>
<dbReference type="InterPro" id="IPR013881">
    <property type="entry name" value="Pre-mRNA_splic_Prp3_dom"/>
</dbReference>
<keyword evidence="4" id="KW-0539">Nucleus</keyword>
<reference evidence="8" key="1">
    <citation type="journal article" date="2023" name="Genome Biol. Evol.">
        <title>First Whole Genome Sequence and Flow Cytometry Genome Size Data for the Lichen-Forming Fungus Ramalina farinacea (Ascomycota).</title>
        <authorList>
            <person name="Llewellyn T."/>
            <person name="Mian S."/>
            <person name="Hill R."/>
            <person name="Leitch I.J."/>
            <person name="Gaya E."/>
        </authorList>
    </citation>
    <scope>NUCLEOTIDE SEQUENCE</scope>
    <source>
        <strain evidence="8">LIQ254RAFAR</strain>
    </source>
</reference>
<evidence type="ECO:0000256" key="1">
    <source>
        <dbReference type="ARBA" id="ARBA00004123"/>
    </source>
</evidence>
<proteinExistence type="predicted"/>
<dbReference type="InterPro" id="IPR010541">
    <property type="entry name" value="Prp3_C"/>
</dbReference>
<comment type="subcellular location">
    <subcellularLocation>
        <location evidence="1">Nucleus</location>
    </subcellularLocation>
</comment>
<comment type="caution">
    <text evidence="8">The sequence shown here is derived from an EMBL/GenBank/DDBJ whole genome shotgun (WGS) entry which is preliminary data.</text>
</comment>
<dbReference type="AlphaFoldDB" id="A0AA43QKK0"/>
<dbReference type="Pfam" id="PF06544">
    <property type="entry name" value="Prp3_C"/>
    <property type="match status" value="1"/>
</dbReference>
<dbReference type="GO" id="GO:0000398">
    <property type="term" value="P:mRNA splicing, via spliceosome"/>
    <property type="evidence" value="ECO:0007669"/>
    <property type="project" value="InterPro"/>
</dbReference>